<feature type="transmembrane region" description="Helical" evidence="2">
    <location>
        <begin position="684"/>
        <end position="703"/>
    </location>
</feature>
<dbReference type="PROSITE" id="PS00455">
    <property type="entry name" value="AMP_BINDING"/>
    <property type="match status" value="1"/>
</dbReference>
<feature type="transmembrane region" description="Helical" evidence="2">
    <location>
        <begin position="723"/>
        <end position="746"/>
    </location>
</feature>
<dbReference type="InterPro" id="IPR052979">
    <property type="entry name" value="Adenylate-forming_domain"/>
</dbReference>
<feature type="domain" description="AMP-dependent synthetase/ligase" evidence="3">
    <location>
        <begin position="38"/>
        <end position="405"/>
    </location>
</feature>
<dbReference type="EMBL" id="NJET01000045">
    <property type="protein sequence ID" value="PHH63672.1"/>
    <property type="molecule type" value="Genomic_DNA"/>
</dbReference>
<dbReference type="Gene3D" id="3.40.50.12780">
    <property type="entry name" value="N-terminal domain of ligase-like"/>
    <property type="match status" value="1"/>
</dbReference>
<feature type="transmembrane region" description="Helical" evidence="2">
    <location>
        <begin position="796"/>
        <end position="815"/>
    </location>
</feature>
<feature type="transmembrane region" description="Helical" evidence="2">
    <location>
        <begin position="609"/>
        <end position="632"/>
    </location>
</feature>
<dbReference type="Pfam" id="PF00501">
    <property type="entry name" value="AMP-binding"/>
    <property type="match status" value="1"/>
</dbReference>
<dbReference type="PANTHER" id="PTHR33927">
    <property type="entry name" value="TRANSMEMBRANE PROTEIN"/>
    <property type="match status" value="1"/>
</dbReference>
<evidence type="ECO:0000256" key="1">
    <source>
        <dbReference type="SAM" id="MobiDB-lite"/>
    </source>
</evidence>
<dbReference type="SUPFAM" id="SSF52343">
    <property type="entry name" value="Ferredoxin reductase-like, C-terminal NADP-linked domain"/>
    <property type="match status" value="1"/>
</dbReference>
<dbReference type="STRING" id="1399860.A0A2C5Y8U2"/>
<keyword evidence="2" id="KW-0472">Membrane</keyword>
<organism evidence="4 5">
    <name type="scientific">Ophiocordyceps australis</name>
    <dbReference type="NCBI Taxonomy" id="1399860"/>
    <lineage>
        <taxon>Eukaryota</taxon>
        <taxon>Fungi</taxon>
        <taxon>Dikarya</taxon>
        <taxon>Ascomycota</taxon>
        <taxon>Pezizomycotina</taxon>
        <taxon>Sordariomycetes</taxon>
        <taxon>Hypocreomycetidae</taxon>
        <taxon>Hypocreales</taxon>
        <taxon>Ophiocordycipitaceae</taxon>
        <taxon>Ophiocordyceps</taxon>
    </lineage>
</organism>
<dbReference type="InterPro" id="IPR020845">
    <property type="entry name" value="AMP-binding_CS"/>
</dbReference>
<accession>A0A2C5Y8U2</accession>
<gene>
    <name evidence="4" type="ORF">CDD81_5653</name>
</gene>
<comment type="caution">
    <text evidence="4">The sequence shown here is derived from an EMBL/GenBank/DDBJ whole genome shotgun (WGS) entry which is preliminary data.</text>
</comment>
<feature type="transmembrane region" description="Helical" evidence="2">
    <location>
        <begin position="758"/>
        <end position="776"/>
    </location>
</feature>
<dbReference type="PANTHER" id="PTHR33927:SF5">
    <property type="entry name" value="ENZYME, PUTATIVE (AFU_ORTHOLOGUE AFUA_8G01222)-RELATED"/>
    <property type="match status" value="1"/>
</dbReference>
<evidence type="ECO:0000313" key="4">
    <source>
        <dbReference type="EMBL" id="PHH63672.1"/>
    </source>
</evidence>
<evidence type="ECO:0000256" key="2">
    <source>
        <dbReference type="SAM" id="Phobius"/>
    </source>
</evidence>
<dbReference type="InterPro" id="IPR039261">
    <property type="entry name" value="FNR_nucleotide-bd"/>
</dbReference>
<sequence length="1027" mass="110573">MSAAGSRMSCRHPHLTAFSFGQTVQCPFPTVTAAFYKQASSSCRQAIAVRDLSGPVPREMTYRELAGHAQALALTLRSLGVKPGQRIPLIVKRGVEMVVGIWAILSCGAQYIPLDGGVVPDSTIRLVMQQSEAPVVVCLRSTESRLRGLFPAVTAVLVDQGMAATANGDASSMLGLLSADHSRWVDLAAADSGCYVIYTSGTTGKPKGVDVMHKNVANLVCTSPGNLGVRPGMCVGQVLNISFDMAAWEIFACLCNGGTLVVRGSRWEPTIREVSLARLYLELLGLLAAQQETGQVQVLICTPTVLANYSPLLYPNIETVATAGEPTSQDLADLWASKASYWNCCGPTETTIVNTMSRHVCGQGVSIGRPTPNNSVYILDEDKQPVGEGVAGIMWAGGLGVSRGYVALPAKTSESYIPDPFVGDGSLMYCTGDLGRWRADGSIEILGRCDDQVKVKGFRVELDGVSSAMASAPGVSRATTLLVEGQLHGFIVPAQQDAKAVLAHTSKSQPYYAVPARIHQLDEFPMTPNGKIDKQILRAMTEVPPEAGPGGTSSKPDSDCGTLVEQRSIRSVSSTSTAVAGPIEPVLTLDIPDKQWRQPWRGLRHRVLIIYRLLFSLMGLLNIAALVALVLLKPDPEWLATLTAANLVAAVLVRQDGVINGLYTLFCSMPRSAPLWIRRRCAKIYHLGGLHSGAGFCATAWLLASTLRSTVAHAQGIDSRDSLATLVTSWLLSALCCSIVVFALPGFRKRHHNAFERLHRFLGWTALALFWVRTISSVFDATPPDADIGLALVRSPGFWMLGLATCSIASSWLFLRRVPVDAVPLSDHAIQLNFGYTVPVNGSFTRISTRPLIEWHSFATIPIPEPCGIATDRGYSLIVSNAGDWTKRCIRNPPTKLWVRGLPTCGVMRITTLFNRVLIMATGSGIGPMLGHISRPSCPTQLIWSAPTPEKTFGKSIMDTIHQSLPNAIIHDTKEKGRPDLLKMGYNTAKAFGAEAVVIIANEKITKKVVYGLETRGIAAFGAIWDS</sequence>
<reference evidence="4 5" key="1">
    <citation type="submission" date="2017-06" db="EMBL/GenBank/DDBJ databases">
        <title>Ant-infecting Ophiocordyceps genomes reveal a high diversity of potential behavioral manipulation genes and a possible major role for enterotoxins.</title>
        <authorList>
            <person name="De Bekker C."/>
            <person name="Evans H.C."/>
            <person name="Brachmann A."/>
            <person name="Hughes D.P."/>
        </authorList>
    </citation>
    <scope>NUCLEOTIDE SEQUENCE [LARGE SCALE GENOMIC DNA]</scope>
    <source>
        <strain evidence="4 5">Map64</strain>
    </source>
</reference>
<dbReference type="OrthoDB" id="3142841at2759"/>
<dbReference type="InterPro" id="IPR000873">
    <property type="entry name" value="AMP-dep_synth/lig_dom"/>
</dbReference>
<evidence type="ECO:0000313" key="5">
    <source>
        <dbReference type="Proteomes" id="UP000226192"/>
    </source>
</evidence>
<name>A0A2C5Y8U2_9HYPO</name>
<dbReference type="Gene3D" id="3.30.300.30">
    <property type="match status" value="1"/>
</dbReference>
<dbReference type="Proteomes" id="UP000226192">
    <property type="component" value="Unassembled WGS sequence"/>
</dbReference>
<proteinExistence type="predicted"/>
<keyword evidence="2" id="KW-1133">Transmembrane helix</keyword>
<feature type="region of interest" description="Disordered" evidence="1">
    <location>
        <begin position="543"/>
        <end position="569"/>
    </location>
</feature>
<keyword evidence="5" id="KW-1185">Reference proteome</keyword>
<evidence type="ECO:0000259" key="3">
    <source>
        <dbReference type="Pfam" id="PF00501"/>
    </source>
</evidence>
<dbReference type="InterPro" id="IPR045851">
    <property type="entry name" value="AMP-bd_C_sf"/>
</dbReference>
<dbReference type="AlphaFoldDB" id="A0A2C5Y8U2"/>
<keyword evidence="2" id="KW-0812">Transmembrane</keyword>
<protein>
    <recommendedName>
        <fullName evidence="3">AMP-dependent synthetase/ligase domain-containing protein</fullName>
    </recommendedName>
</protein>
<dbReference type="InterPro" id="IPR042099">
    <property type="entry name" value="ANL_N_sf"/>
</dbReference>
<dbReference type="SUPFAM" id="SSF56801">
    <property type="entry name" value="Acetyl-CoA synthetase-like"/>
    <property type="match status" value="1"/>
</dbReference>